<dbReference type="InterPro" id="IPR027417">
    <property type="entry name" value="P-loop_NTPase"/>
</dbReference>
<keyword evidence="1" id="KW-0677">Repeat</keyword>
<dbReference type="OrthoDB" id="5106486at2759"/>
<dbReference type="PANTHER" id="PTHR10039:SF17">
    <property type="entry name" value="FUNGAL STAND N-TERMINAL GOODBYE DOMAIN-CONTAINING PROTEIN-RELATED"/>
    <property type="match status" value="1"/>
</dbReference>
<keyword evidence="4" id="KW-1185">Reference proteome</keyword>
<protein>
    <recommendedName>
        <fullName evidence="2">Nephrocystin 3-like N-terminal domain-containing protein</fullName>
    </recommendedName>
</protein>
<name>A0A9P6BW85_9AGAR</name>
<evidence type="ECO:0000313" key="4">
    <source>
        <dbReference type="Proteomes" id="UP000807342"/>
    </source>
</evidence>
<dbReference type="InterPro" id="IPR056884">
    <property type="entry name" value="NPHP3-like_N"/>
</dbReference>
<dbReference type="Gene3D" id="3.40.50.300">
    <property type="entry name" value="P-loop containing nucleotide triphosphate hydrolases"/>
    <property type="match status" value="1"/>
</dbReference>
<reference evidence="3" key="1">
    <citation type="submission" date="2020-11" db="EMBL/GenBank/DDBJ databases">
        <authorList>
            <consortium name="DOE Joint Genome Institute"/>
            <person name="Ahrendt S."/>
            <person name="Riley R."/>
            <person name="Andreopoulos W."/>
            <person name="Labutti K."/>
            <person name="Pangilinan J."/>
            <person name="Ruiz-Duenas F.J."/>
            <person name="Barrasa J.M."/>
            <person name="Sanchez-Garcia M."/>
            <person name="Camarero S."/>
            <person name="Miyauchi S."/>
            <person name="Serrano A."/>
            <person name="Linde D."/>
            <person name="Babiker R."/>
            <person name="Drula E."/>
            <person name="Ayuso-Fernandez I."/>
            <person name="Pacheco R."/>
            <person name="Padilla G."/>
            <person name="Ferreira P."/>
            <person name="Barriuso J."/>
            <person name="Kellner H."/>
            <person name="Castanera R."/>
            <person name="Alfaro M."/>
            <person name="Ramirez L."/>
            <person name="Pisabarro A.G."/>
            <person name="Kuo A."/>
            <person name="Tritt A."/>
            <person name="Lipzen A."/>
            <person name="He G."/>
            <person name="Yan M."/>
            <person name="Ng V."/>
            <person name="Cullen D."/>
            <person name="Martin F."/>
            <person name="Rosso M.-N."/>
            <person name="Henrissat B."/>
            <person name="Hibbett D."/>
            <person name="Martinez A.T."/>
            <person name="Grigoriev I.V."/>
        </authorList>
    </citation>
    <scope>NUCLEOTIDE SEQUENCE</scope>
    <source>
        <strain evidence="3">MF-IS2</strain>
    </source>
</reference>
<dbReference type="Pfam" id="PF24883">
    <property type="entry name" value="NPHP3_N"/>
    <property type="match status" value="1"/>
</dbReference>
<sequence>MRDAFHDSSARWPPPLCHPGTRQDYIQNIAGWGIGASRQRILWIYGPAGVGKSAVAQSCANFFTEENNLGAAVFLSRLNGWDDPDRFFTSISYQIAVKTDPYGDFLDDRIQRDPTLVTKSIMVQFQELLVKPVLELRAKGVDVGEWVVIIDGLDECEGKETQCDIIEMISTSAREGALPFRWVFLSRPETHIIASFTTNSIRQISLHLELPVTRAIDNEIRLYLADELQRVQERSRLPDTWPPAHEVAILVNLSAGLWIYPATLIRFIRDPDSSPVDQLNAVLALAKDSKGKTSSGHPLTELDIFYTLIMRRVPSKILTAIQRILLFVKYSSEVSHWSFLRGLLGEIDLPIIIANILGLTELQFQNACSSLHSVLKFKSSSHGITFYHASFMDFLRDATRSKEFCVYSCLNPLRRDLVERLNDVHARSTADHLNMDVTWPWPHPESQRSLYRCSILVLSWLCQWQGPLDPPACTALLGFQFHHIPRLDPSSNLPFFDLVDFRHHIPKEFRSQIIRRCYNPIVYASRLRSLKWTTVWILGRDRNKVVLCWNKYQGWRVVQYPYLV</sequence>
<gene>
    <name evidence="3" type="ORF">P691DRAFT_779739</name>
</gene>
<proteinExistence type="predicted"/>
<evidence type="ECO:0000256" key="1">
    <source>
        <dbReference type="ARBA" id="ARBA00022737"/>
    </source>
</evidence>
<comment type="caution">
    <text evidence="3">The sequence shown here is derived from an EMBL/GenBank/DDBJ whole genome shotgun (WGS) entry which is preliminary data.</text>
</comment>
<dbReference type="PANTHER" id="PTHR10039">
    <property type="entry name" value="AMELOGENIN"/>
    <property type="match status" value="1"/>
</dbReference>
<evidence type="ECO:0000259" key="2">
    <source>
        <dbReference type="Pfam" id="PF24883"/>
    </source>
</evidence>
<evidence type="ECO:0000313" key="3">
    <source>
        <dbReference type="EMBL" id="KAF9441622.1"/>
    </source>
</evidence>
<dbReference type="Proteomes" id="UP000807342">
    <property type="component" value="Unassembled WGS sequence"/>
</dbReference>
<accession>A0A9P6BW85</accession>
<organism evidence="3 4">
    <name type="scientific">Macrolepiota fuliginosa MF-IS2</name>
    <dbReference type="NCBI Taxonomy" id="1400762"/>
    <lineage>
        <taxon>Eukaryota</taxon>
        <taxon>Fungi</taxon>
        <taxon>Dikarya</taxon>
        <taxon>Basidiomycota</taxon>
        <taxon>Agaricomycotina</taxon>
        <taxon>Agaricomycetes</taxon>
        <taxon>Agaricomycetidae</taxon>
        <taxon>Agaricales</taxon>
        <taxon>Agaricineae</taxon>
        <taxon>Agaricaceae</taxon>
        <taxon>Macrolepiota</taxon>
    </lineage>
</organism>
<dbReference type="AlphaFoldDB" id="A0A9P6BW85"/>
<dbReference type="EMBL" id="MU151836">
    <property type="protein sequence ID" value="KAF9441622.1"/>
    <property type="molecule type" value="Genomic_DNA"/>
</dbReference>
<feature type="domain" description="Nephrocystin 3-like N-terminal" evidence="2">
    <location>
        <begin position="31"/>
        <end position="187"/>
    </location>
</feature>
<dbReference type="SUPFAM" id="SSF52540">
    <property type="entry name" value="P-loop containing nucleoside triphosphate hydrolases"/>
    <property type="match status" value="1"/>
</dbReference>